<reference evidence="2 3" key="1">
    <citation type="journal article" date="2021" name="Int. J. Syst. Evol. Microbiol.">
        <title>Amazonocrinis nigriterrae gen. nov., sp. nov., Atlanticothrix silvestris gen. nov., sp. nov. and Dendronalium phyllosphericum gen. nov., sp. nov., nostocacean cyanobacteria from Brazilian environments.</title>
        <authorList>
            <person name="Alvarenga D.O."/>
            <person name="Andreote A.P.D."/>
            <person name="Branco L.H.Z."/>
            <person name="Delbaje E."/>
            <person name="Cruz R.B."/>
            <person name="Varani A.M."/>
            <person name="Fiore M.F."/>
        </authorList>
    </citation>
    <scope>NUCLEOTIDE SEQUENCE [LARGE SCALE GENOMIC DNA]</scope>
    <source>
        <strain evidence="2 3">CENA67</strain>
    </source>
</reference>
<evidence type="ECO:0000313" key="3">
    <source>
        <dbReference type="Proteomes" id="UP000632766"/>
    </source>
</evidence>
<dbReference type="Gene3D" id="3.40.50.1110">
    <property type="entry name" value="SGNH hydrolase"/>
    <property type="match status" value="1"/>
</dbReference>
<dbReference type="EMBL" id="JAECZC010000048">
    <property type="protein sequence ID" value="MBH8564650.1"/>
    <property type="molecule type" value="Genomic_DNA"/>
</dbReference>
<accession>A0A8J7HW89</accession>
<evidence type="ECO:0000256" key="1">
    <source>
        <dbReference type="ARBA" id="ARBA00008668"/>
    </source>
</evidence>
<proteinExistence type="inferred from homology"/>
<keyword evidence="2" id="KW-0378">Hydrolase</keyword>
<evidence type="ECO:0000313" key="2">
    <source>
        <dbReference type="EMBL" id="MBH8564650.1"/>
    </source>
</evidence>
<comment type="similarity">
    <text evidence="1">Belongs to the 'GDSL' lipolytic enzyme family.</text>
</comment>
<dbReference type="PANTHER" id="PTHR22835:SF659">
    <property type="entry name" value="GDSL LIPASE_ACYLHYDROLASE, PUTATIVE (AFU_ORTHOLOGUE AFUA_2G00510)-RELATED"/>
    <property type="match status" value="1"/>
</dbReference>
<keyword evidence="3" id="KW-1185">Reference proteome</keyword>
<dbReference type="CDD" id="cd01846">
    <property type="entry name" value="fatty_acyltransferase_like"/>
    <property type="match status" value="1"/>
</dbReference>
<sequence>MVSLNEIFDQQYYLNHNPDVANAIASGQVSSALDHYVKFGQFEGRSPRSLFSDFYVFGDSFSDTGNVFALTKGIFPDFPNYQGRFSNGKIWIETLAEKLSITANPAYNFAVGGASAGTQNILNFLDPNNPGKPVPISYDPLPGIQTTIDTFVAQTSSADPNALYVIWGGSNDYVGFASTDVETTVHNLETSINKLAAIGAKNFLVPNLFDLGTLPLARQSSSDVKERLTKVSQEHNQALSEALIGLEQSKKVNIINLDVSSLFDDIIAEPAKYGFSNVTDDFLTSGTTNPDPYLFWNIIHPTTLGHDLIADEAAKAITSVPEVLEIVQATRSVPEPEISLLGYVLVFGLAVTVLRKLKYC</sequence>
<dbReference type="Proteomes" id="UP000632766">
    <property type="component" value="Unassembled WGS sequence"/>
</dbReference>
<dbReference type="InterPro" id="IPR001087">
    <property type="entry name" value="GDSL"/>
</dbReference>
<protein>
    <submittedName>
        <fullName evidence="2">SGNH/GDSL hydrolase family protein</fullName>
    </submittedName>
</protein>
<dbReference type="SUPFAM" id="SSF52266">
    <property type="entry name" value="SGNH hydrolase"/>
    <property type="match status" value="1"/>
</dbReference>
<comment type="caution">
    <text evidence="2">The sequence shown here is derived from an EMBL/GenBank/DDBJ whole genome shotgun (WGS) entry which is preliminary data.</text>
</comment>
<name>A0A8J7HW89_9NOST</name>
<dbReference type="PANTHER" id="PTHR22835">
    <property type="entry name" value="ZINC FINGER FYVE DOMAIN CONTAINING PROTEIN"/>
    <property type="match status" value="1"/>
</dbReference>
<dbReference type="InterPro" id="IPR036514">
    <property type="entry name" value="SGNH_hydro_sf"/>
</dbReference>
<dbReference type="AlphaFoldDB" id="A0A8J7HW89"/>
<dbReference type="RefSeq" id="WP_198126482.1">
    <property type="nucleotide sequence ID" value="NZ_JAECZC010000048.1"/>
</dbReference>
<gene>
    <name evidence="2" type="ORF">I8748_21090</name>
</gene>
<organism evidence="2 3">
    <name type="scientific">Amazonocrinis nigriterrae CENA67</name>
    <dbReference type="NCBI Taxonomy" id="2794033"/>
    <lineage>
        <taxon>Bacteria</taxon>
        <taxon>Bacillati</taxon>
        <taxon>Cyanobacteriota</taxon>
        <taxon>Cyanophyceae</taxon>
        <taxon>Nostocales</taxon>
        <taxon>Nostocaceae</taxon>
        <taxon>Amazonocrinis</taxon>
        <taxon>Amazonocrinis nigriterrae</taxon>
    </lineage>
</organism>
<dbReference type="Pfam" id="PF00657">
    <property type="entry name" value="Lipase_GDSL"/>
    <property type="match status" value="1"/>
</dbReference>
<dbReference type="GO" id="GO:0016788">
    <property type="term" value="F:hydrolase activity, acting on ester bonds"/>
    <property type="evidence" value="ECO:0007669"/>
    <property type="project" value="InterPro"/>
</dbReference>